<sequence length="91" mass="8440">MRSVLLALPVTLSLTAMAAAQAPTPPGTPTPAAPAPGAAGVGTPTTGATGSPGAATYSPSGRPADTMSNDSSAAGNANQPSQTAPQGGGGR</sequence>
<feature type="chain" id="PRO_5021755804" evidence="2">
    <location>
        <begin position="19"/>
        <end position="91"/>
    </location>
</feature>
<accession>A0A564FTE5</accession>
<evidence type="ECO:0000313" key="4">
    <source>
        <dbReference type="EMBL" id="VUF11312.1"/>
    </source>
</evidence>
<name>A0A564FTE5_9HYPH</name>
<dbReference type="EMBL" id="BPQI01000022">
    <property type="protein sequence ID" value="GJD55232.1"/>
    <property type="molecule type" value="Genomic_DNA"/>
</dbReference>
<evidence type="ECO:0000313" key="3">
    <source>
        <dbReference type="EMBL" id="GJD55232.1"/>
    </source>
</evidence>
<gene>
    <name evidence="3" type="ORF">IFDJLNFL_1116</name>
    <name evidence="4" type="ORF">MTDSW087_00992</name>
</gene>
<evidence type="ECO:0000256" key="2">
    <source>
        <dbReference type="SAM" id="SignalP"/>
    </source>
</evidence>
<reference evidence="3" key="3">
    <citation type="submission" date="2021-08" db="EMBL/GenBank/DDBJ databases">
        <authorList>
            <person name="Tani A."/>
            <person name="Ola A."/>
            <person name="Ogura Y."/>
            <person name="Katsura K."/>
            <person name="Hayashi T."/>
        </authorList>
    </citation>
    <scope>NUCLEOTIDE SEQUENCE</scope>
    <source>
        <strain evidence="3">DSM 22415</strain>
    </source>
</reference>
<dbReference type="OrthoDB" id="10010471at2"/>
<dbReference type="Proteomes" id="UP001055303">
    <property type="component" value="Unassembled WGS sequence"/>
</dbReference>
<dbReference type="RefSeq" id="WP_144760948.1">
    <property type="nucleotide sequence ID" value="NZ_BPQI01000022.1"/>
</dbReference>
<dbReference type="AlphaFoldDB" id="A0A564FTE5"/>
<dbReference type="Proteomes" id="UP000401717">
    <property type="component" value="Unassembled WGS sequence"/>
</dbReference>
<evidence type="ECO:0000313" key="5">
    <source>
        <dbReference type="Proteomes" id="UP000401717"/>
    </source>
</evidence>
<organism evidence="4 5">
    <name type="scientific">Methylobacterium dankookense</name>
    <dbReference type="NCBI Taxonomy" id="560405"/>
    <lineage>
        <taxon>Bacteria</taxon>
        <taxon>Pseudomonadati</taxon>
        <taxon>Pseudomonadota</taxon>
        <taxon>Alphaproteobacteria</taxon>
        <taxon>Hyphomicrobiales</taxon>
        <taxon>Methylobacteriaceae</taxon>
        <taxon>Methylobacterium</taxon>
    </lineage>
</organism>
<keyword evidence="6" id="KW-1185">Reference proteome</keyword>
<evidence type="ECO:0000256" key="1">
    <source>
        <dbReference type="SAM" id="MobiDB-lite"/>
    </source>
</evidence>
<protein>
    <submittedName>
        <fullName evidence="4">Uncharacterized protein</fullName>
    </submittedName>
</protein>
<proteinExistence type="predicted"/>
<feature type="compositionally biased region" description="Low complexity" evidence="1">
    <location>
        <begin position="35"/>
        <end position="56"/>
    </location>
</feature>
<feature type="compositionally biased region" description="Polar residues" evidence="1">
    <location>
        <begin position="66"/>
        <end position="85"/>
    </location>
</feature>
<reference evidence="3" key="2">
    <citation type="journal article" date="2021" name="Front. Microbiol.">
        <title>Comprehensive Comparative Genomics and Phenotyping of Methylobacterium Species.</title>
        <authorList>
            <person name="Alessa O."/>
            <person name="Ogura Y."/>
            <person name="Fujitani Y."/>
            <person name="Takami H."/>
            <person name="Hayashi T."/>
            <person name="Sahin N."/>
            <person name="Tani A."/>
        </authorList>
    </citation>
    <scope>NUCLEOTIDE SEQUENCE</scope>
    <source>
        <strain evidence="3">DSM 22415</strain>
    </source>
</reference>
<feature type="region of interest" description="Disordered" evidence="1">
    <location>
        <begin position="21"/>
        <end position="91"/>
    </location>
</feature>
<keyword evidence="2" id="KW-0732">Signal</keyword>
<evidence type="ECO:0000313" key="6">
    <source>
        <dbReference type="Proteomes" id="UP001055303"/>
    </source>
</evidence>
<reference evidence="4 5" key="1">
    <citation type="submission" date="2019-06" db="EMBL/GenBank/DDBJ databases">
        <authorList>
            <person name="Rodrigo-Torres L."/>
            <person name="Arahal R. D."/>
            <person name="Lucena T."/>
        </authorList>
    </citation>
    <scope>NUCLEOTIDE SEQUENCE [LARGE SCALE GENOMIC DNA]</scope>
    <source>
        <strain evidence="4 5">SW08-7</strain>
    </source>
</reference>
<feature type="compositionally biased region" description="Pro residues" evidence="1">
    <location>
        <begin position="23"/>
        <end position="34"/>
    </location>
</feature>
<feature type="signal peptide" evidence="2">
    <location>
        <begin position="1"/>
        <end position="18"/>
    </location>
</feature>
<dbReference type="EMBL" id="CABFVH010000004">
    <property type="protein sequence ID" value="VUF11312.1"/>
    <property type="molecule type" value="Genomic_DNA"/>
</dbReference>